<feature type="active site" description="Proton acceptor" evidence="10">
    <location>
        <position position="184"/>
    </location>
</feature>
<dbReference type="PANTHER" id="PTHR21631:SF3">
    <property type="entry name" value="BIFUNCTIONAL GLYOXYLATE CYCLE PROTEIN"/>
    <property type="match status" value="1"/>
</dbReference>
<evidence type="ECO:0000256" key="9">
    <source>
        <dbReference type="NCBIfam" id="TIGR01346"/>
    </source>
</evidence>
<evidence type="ECO:0000256" key="2">
    <source>
        <dbReference type="ARBA" id="ARBA00005704"/>
    </source>
</evidence>
<dbReference type="GO" id="GO:0004451">
    <property type="term" value="F:isocitrate lyase activity"/>
    <property type="evidence" value="ECO:0007669"/>
    <property type="project" value="UniProtKB-UniRule"/>
</dbReference>
<keyword evidence="5" id="KW-0329">Glyoxylate bypass</keyword>
<dbReference type="PANTHER" id="PTHR21631">
    <property type="entry name" value="ISOCITRATE LYASE/MALATE SYNTHASE"/>
    <property type="match status" value="1"/>
</dbReference>
<name>A0A9X1NCH3_9ACTN</name>
<dbReference type="FunFam" id="3.20.20.60:FF:000005">
    <property type="entry name" value="Isocitrate lyase"/>
    <property type="match status" value="1"/>
</dbReference>
<evidence type="ECO:0000256" key="8">
    <source>
        <dbReference type="ARBA" id="ARBA00023531"/>
    </source>
</evidence>
<evidence type="ECO:0000256" key="1">
    <source>
        <dbReference type="ARBA" id="ARBA00004793"/>
    </source>
</evidence>
<evidence type="ECO:0000256" key="6">
    <source>
        <dbReference type="ARBA" id="ARBA00022532"/>
    </source>
</evidence>
<accession>A0A9X1NCH3</accession>
<dbReference type="InterPro" id="IPR015813">
    <property type="entry name" value="Pyrv/PenolPyrv_kinase-like_dom"/>
</dbReference>
<organism evidence="13 14">
    <name type="scientific">Kineosporia babensis</name>
    <dbReference type="NCBI Taxonomy" id="499548"/>
    <lineage>
        <taxon>Bacteria</taxon>
        <taxon>Bacillati</taxon>
        <taxon>Actinomycetota</taxon>
        <taxon>Actinomycetes</taxon>
        <taxon>Kineosporiales</taxon>
        <taxon>Kineosporiaceae</taxon>
        <taxon>Kineosporia</taxon>
    </lineage>
</organism>
<dbReference type="SUPFAM" id="SSF51621">
    <property type="entry name" value="Phosphoenolpyruvate/pyruvate domain"/>
    <property type="match status" value="1"/>
</dbReference>
<evidence type="ECO:0000256" key="7">
    <source>
        <dbReference type="ARBA" id="ARBA00023239"/>
    </source>
</evidence>
<evidence type="ECO:0000256" key="3">
    <source>
        <dbReference type="ARBA" id="ARBA00011881"/>
    </source>
</evidence>
<dbReference type="RefSeq" id="WP_231440417.1">
    <property type="nucleotide sequence ID" value="NZ_JAJOMB010000004.1"/>
</dbReference>
<feature type="binding site" evidence="11">
    <location>
        <begin position="85"/>
        <end position="87"/>
    </location>
    <ligand>
        <name>substrate</name>
    </ligand>
</feature>
<comment type="caution">
    <text evidence="13">The sequence shown here is derived from an EMBL/GenBank/DDBJ whole genome shotgun (WGS) entry which is preliminary data.</text>
</comment>
<reference evidence="13" key="1">
    <citation type="submission" date="2021-11" db="EMBL/GenBank/DDBJ databases">
        <title>Streptomyces corallinus and Kineosporia corallina sp. nov., two new coral-derived marine actinobacteria.</title>
        <authorList>
            <person name="Buangrab K."/>
            <person name="Sutthacheep M."/>
            <person name="Yeemin T."/>
            <person name="Harunari E."/>
            <person name="Igarashi Y."/>
            <person name="Sripreechasak P."/>
            <person name="Kanchanasin P."/>
            <person name="Tanasupawat S."/>
            <person name="Phongsopitanun W."/>
        </authorList>
    </citation>
    <scope>NUCLEOTIDE SEQUENCE</scope>
    <source>
        <strain evidence="13">JCM 31032</strain>
    </source>
</reference>
<dbReference type="CDD" id="cd00377">
    <property type="entry name" value="ICL_PEPM"/>
    <property type="match status" value="1"/>
</dbReference>
<dbReference type="EMBL" id="JAJOMB010000004">
    <property type="protein sequence ID" value="MCD5311239.1"/>
    <property type="molecule type" value="Genomic_DNA"/>
</dbReference>
<feature type="binding site" evidence="11">
    <location>
        <begin position="185"/>
        <end position="186"/>
    </location>
    <ligand>
        <name>substrate</name>
    </ligand>
</feature>
<feature type="binding site" evidence="11">
    <location>
        <position position="340"/>
    </location>
    <ligand>
        <name>substrate</name>
    </ligand>
</feature>
<comment type="similarity">
    <text evidence="2">Belongs to the isocitrate lyase/PEP mutase superfamily. Isocitrate lyase family.</text>
</comment>
<keyword evidence="14" id="KW-1185">Reference proteome</keyword>
<dbReference type="Proteomes" id="UP001138997">
    <property type="component" value="Unassembled WGS sequence"/>
</dbReference>
<keyword evidence="6" id="KW-0816">Tricarboxylic acid cycle</keyword>
<evidence type="ECO:0000313" key="13">
    <source>
        <dbReference type="EMBL" id="MCD5311239.1"/>
    </source>
</evidence>
<proteinExistence type="inferred from homology"/>
<comment type="catalytic activity">
    <reaction evidence="8">
        <text>D-threo-isocitrate = glyoxylate + succinate</text>
        <dbReference type="Rhea" id="RHEA:13245"/>
        <dbReference type="ChEBI" id="CHEBI:15562"/>
        <dbReference type="ChEBI" id="CHEBI:30031"/>
        <dbReference type="ChEBI" id="CHEBI:36655"/>
        <dbReference type="EC" id="4.1.3.1"/>
    </reaction>
</comment>
<comment type="cofactor">
    <cofactor evidence="12">
        <name>Mg(2+)</name>
        <dbReference type="ChEBI" id="CHEBI:18420"/>
    </cofactor>
    <text evidence="12">Can also use Mn(2+) ion.</text>
</comment>
<gene>
    <name evidence="13" type="primary">aceA</name>
    <name evidence="13" type="ORF">LR394_10040</name>
</gene>
<dbReference type="GO" id="GO:0006097">
    <property type="term" value="P:glyoxylate cycle"/>
    <property type="evidence" value="ECO:0007669"/>
    <property type="project" value="UniProtKB-KW"/>
</dbReference>
<evidence type="ECO:0000313" key="14">
    <source>
        <dbReference type="Proteomes" id="UP001138997"/>
    </source>
</evidence>
<dbReference type="PROSITE" id="PS00161">
    <property type="entry name" value="ISOCITRATE_LYASE"/>
    <property type="match status" value="1"/>
</dbReference>
<evidence type="ECO:0000256" key="10">
    <source>
        <dbReference type="PIRSR" id="PIRSR001362-1"/>
    </source>
</evidence>
<evidence type="ECO:0000256" key="5">
    <source>
        <dbReference type="ARBA" id="ARBA00022435"/>
    </source>
</evidence>
<dbReference type="InterPro" id="IPR040442">
    <property type="entry name" value="Pyrv_kinase-like_dom_sf"/>
</dbReference>
<protein>
    <recommendedName>
        <fullName evidence="4 9">Isocitrate lyase</fullName>
        <ecNumber evidence="4 9">4.1.3.1</ecNumber>
    </recommendedName>
</protein>
<dbReference type="NCBIfam" id="TIGR01346">
    <property type="entry name" value="isocit_lyase"/>
    <property type="match status" value="1"/>
</dbReference>
<dbReference type="Pfam" id="PF00463">
    <property type="entry name" value="ICL"/>
    <property type="match status" value="2"/>
</dbReference>
<dbReference type="Gene3D" id="3.20.20.60">
    <property type="entry name" value="Phosphoenolpyruvate-binding domains"/>
    <property type="match status" value="1"/>
</dbReference>
<comment type="pathway">
    <text evidence="1">Carbohydrate metabolism; glyoxylate cycle; (S)-malate from isocitrate: step 1/2.</text>
</comment>
<keyword evidence="12" id="KW-0479">Metal-binding</keyword>
<comment type="subunit">
    <text evidence="3">Homotetramer.</text>
</comment>
<keyword evidence="7 13" id="KW-0456">Lyase</keyword>
<feature type="binding site" evidence="11">
    <location>
        <begin position="306"/>
        <end position="310"/>
    </location>
    <ligand>
        <name>substrate</name>
    </ligand>
</feature>
<evidence type="ECO:0000256" key="4">
    <source>
        <dbReference type="ARBA" id="ARBA00012909"/>
    </source>
</evidence>
<evidence type="ECO:0000256" key="12">
    <source>
        <dbReference type="PIRSR" id="PIRSR001362-3"/>
    </source>
</evidence>
<keyword evidence="12" id="KW-0460">Magnesium</keyword>
<dbReference type="InterPro" id="IPR006254">
    <property type="entry name" value="Isocitrate_lyase"/>
</dbReference>
<dbReference type="InterPro" id="IPR039556">
    <property type="entry name" value="ICL/PEPM"/>
</dbReference>
<evidence type="ECO:0000256" key="11">
    <source>
        <dbReference type="PIRSR" id="PIRSR001362-2"/>
    </source>
</evidence>
<feature type="binding site" evidence="11">
    <location>
        <position position="221"/>
    </location>
    <ligand>
        <name>substrate</name>
    </ligand>
</feature>
<dbReference type="GO" id="GO:0006099">
    <property type="term" value="P:tricarboxylic acid cycle"/>
    <property type="evidence" value="ECO:0007669"/>
    <property type="project" value="UniProtKB-UniRule"/>
</dbReference>
<dbReference type="PIRSF" id="PIRSF001362">
    <property type="entry name" value="Isocit_lyase"/>
    <property type="match status" value="1"/>
</dbReference>
<feature type="binding site" evidence="12">
    <location>
        <position position="146"/>
    </location>
    <ligand>
        <name>Mg(2+)</name>
        <dbReference type="ChEBI" id="CHEBI:18420"/>
    </ligand>
</feature>
<dbReference type="NCBIfam" id="NF011645">
    <property type="entry name" value="PRK15063.1"/>
    <property type="match status" value="1"/>
</dbReference>
<dbReference type="EC" id="4.1.3.1" evidence="4 9"/>
<sequence length="420" mass="45988">MTNANHLAAQWKSDERWRGIERTYSAEDVVRLRGTVVEEHTLARIGAEKLWRALHSEDYVPALGALTGNQAVQQVRAGLKAIYLSGWQVAADANQAGQTYPDQSLYPANSVPQVVRRINNALLRADQIAHSEGQQGTDWLAPIVADAEAGFGGSLNAFELMRAMIAAGAAGVHWEDQLASEKKCGHLGGKVLIPTGQHVRTLNAARLAADIAGVPSLIIARTDAQAATLITSDVDERDQEFITGERTAEGFYRVRNGIEPCIARGLAYAPHAELLWMETSKPDLDVARKFAEAIKAQYPDQMLAYNCSPSFNWRKHLDDDSIAKFQRELGHLGYKFQFITLAGFHALNHSMFTLARGYAETGMSAYVDLQEREFASEADGYTATKHQREVGTGWFDLVSTAINPAAATTALAGSTEQEQF</sequence>
<dbReference type="GO" id="GO:0046872">
    <property type="term" value="F:metal ion binding"/>
    <property type="evidence" value="ECO:0007669"/>
    <property type="project" value="UniProtKB-KW"/>
</dbReference>
<dbReference type="InterPro" id="IPR018523">
    <property type="entry name" value="Isocitrate_lyase_ph_CS"/>
</dbReference>
<dbReference type="AlphaFoldDB" id="A0A9X1NCH3"/>